<dbReference type="Pfam" id="PF00293">
    <property type="entry name" value="NUDIX"/>
    <property type="match status" value="1"/>
</dbReference>
<proteinExistence type="predicted"/>
<dbReference type="Gene3D" id="3.90.79.10">
    <property type="entry name" value="Nucleoside Triphosphate Pyrophosphohydrolase"/>
    <property type="match status" value="1"/>
</dbReference>
<evidence type="ECO:0000313" key="2">
    <source>
        <dbReference type="EMBL" id="VEG27324.1"/>
    </source>
</evidence>
<dbReference type="AlphaFoldDB" id="A0A448HFR5"/>
<evidence type="ECO:0000259" key="1">
    <source>
        <dbReference type="PROSITE" id="PS51462"/>
    </source>
</evidence>
<dbReference type="PROSITE" id="PS51462">
    <property type="entry name" value="NUDIX"/>
    <property type="match status" value="1"/>
</dbReference>
<dbReference type="SUPFAM" id="SSF55811">
    <property type="entry name" value="Nudix"/>
    <property type="match status" value="1"/>
</dbReference>
<organism evidence="2 3">
    <name type="scientific">Actinomyces howellii</name>
    <dbReference type="NCBI Taxonomy" id="52771"/>
    <lineage>
        <taxon>Bacteria</taxon>
        <taxon>Bacillati</taxon>
        <taxon>Actinomycetota</taxon>
        <taxon>Actinomycetes</taxon>
        <taxon>Actinomycetales</taxon>
        <taxon>Actinomycetaceae</taxon>
        <taxon>Actinomyces</taxon>
    </lineage>
</organism>
<dbReference type="InterPro" id="IPR000086">
    <property type="entry name" value="NUDIX_hydrolase_dom"/>
</dbReference>
<feature type="domain" description="Nudix hydrolase" evidence="1">
    <location>
        <begin position="298"/>
        <end position="431"/>
    </location>
</feature>
<sequence>MVLGTKTVIVRDRTEKRVCIVSQGAPGVFVELCRVIREIHAAAAIESVSLPFCSSAVIREGRAICFVGGDGPGKAAALLAAATGHFDDLSIIVGNGAILYSGEELSVLARSSIVSAGTDTPLTSDAERVTSPDLQHRHCGVAYLLLDLPLIKTLSPARGASVPSQIKLLPEGMCRALGISLASEGRVVALIESELAPDEPHSRLELIMDDEERKRLVRRSTLTDWVDDPDWLGLLVPRGGVLEDMSSCVPHVPDDVVVAKFRVGSDGEDVMRGLVAVLTSVKNPDEVGVLIADDPLPTYHFGVYARIVRDGALLCVKKTRGPYSGQLDLPGGRPELAESWDSALRRELAEEVAADSVAIGDFSRFTLHVESSAAGETINFHHHGAVAEVRLRGALPDAARSSADTNGWEWFDLRYGDRSRLSPLARSVLDK</sequence>
<dbReference type="Proteomes" id="UP000266895">
    <property type="component" value="Chromosome"/>
</dbReference>
<protein>
    <submittedName>
        <fullName evidence="2">NUDIX domain</fullName>
    </submittedName>
</protein>
<dbReference type="KEGG" id="ahw:NCTC11636_00971"/>
<dbReference type="InterPro" id="IPR015797">
    <property type="entry name" value="NUDIX_hydrolase-like_dom_sf"/>
</dbReference>
<name>A0A448HFR5_9ACTO</name>
<keyword evidence="3" id="KW-1185">Reference proteome</keyword>
<gene>
    <name evidence="2" type="ORF">NCTC11636_00971</name>
</gene>
<dbReference type="CDD" id="cd04686">
    <property type="entry name" value="NUDIX_Hydrolase"/>
    <property type="match status" value="1"/>
</dbReference>
<reference evidence="2 3" key="1">
    <citation type="submission" date="2018-12" db="EMBL/GenBank/DDBJ databases">
        <authorList>
            <consortium name="Pathogen Informatics"/>
        </authorList>
    </citation>
    <scope>NUCLEOTIDE SEQUENCE [LARGE SCALE GENOMIC DNA]</scope>
    <source>
        <strain evidence="2 3">NCTC11636</strain>
    </source>
</reference>
<dbReference type="EMBL" id="LR134350">
    <property type="protein sequence ID" value="VEG27324.1"/>
    <property type="molecule type" value="Genomic_DNA"/>
</dbReference>
<evidence type="ECO:0000313" key="3">
    <source>
        <dbReference type="Proteomes" id="UP000266895"/>
    </source>
</evidence>
<accession>A0A448HFR5</accession>